<dbReference type="SUPFAM" id="SSF56954">
    <property type="entry name" value="Outer membrane efflux proteins (OEP)"/>
    <property type="match status" value="1"/>
</dbReference>
<keyword evidence="6" id="KW-0472">Membrane</keyword>
<sequence length="500" mass="54995">MGGAALAQQPLTPLAPPNGDVEPRPEPLSPPLNGDVAPQPSTDALEQLSSEAALLELPTDPSQVQVTFNQPITLEQAIELAQRNNRDLQIAELQVRQSQLQLREVRAALYPTLGVQAGITRSESANARIGVRALESQLEETTDPLERELLESQLENARDNVASNSFSGSLQLNYDVFTSGRRPASIRAAEAALQAAEDAFQTQFSQLRLDVAQDYYDMQQADELVRIAQAAVENAEISLRDTQALERAGLGTRFDVLQAEVQLANRRQQLTQALSQQIVARRQLVQRLSLNPNATISAADPVAVAGQWPLTLEESIVRSLQNRSELDQVLQQQQIAQQNRRIALGGLGPQLGFSSSFNLADDLTDNQLGNYGYSVGTQVSMVIFDGGAAKASARQQEVNDVIAQTQFANFKDLIRFQVEQNYYTLQASFTNIETNRQAVDQARESLRLARLRFQAGVGTQLEVSTAETELTQAESNLLQAVIDYNRSFVSLQRFVEPTQN</sequence>
<dbReference type="Pfam" id="PF02321">
    <property type="entry name" value="OEP"/>
    <property type="match status" value="2"/>
</dbReference>
<evidence type="ECO:0000256" key="7">
    <source>
        <dbReference type="ARBA" id="ARBA00023237"/>
    </source>
</evidence>
<dbReference type="AlphaFoldDB" id="A0A8K1ZZR9"/>
<evidence type="ECO:0000256" key="3">
    <source>
        <dbReference type="ARBA" id="ARBA00022448"/>
    </source>
</evidence>
<keyword evidence="7" id="KW-0998">Cell outer membrane</keyword>
<protein>
    <submittedName>
        <fullName evidence="10">TolC family protein</fullName>
    </submittedName>
</protein>
<dbReference type="InterPro" id="IPR051906">
    <property type="entry name" value="TolC-like"/>
</dbReference>
<keyword evidence="11" id="KW-1185">Reference proteome</keyword>
<dbReference type="Proteomes" id="UP000607397">
    <property type="component" value="Unassembled WGS sequence"/>
</dbReference>
<dbReference type="EMBL" id="WVIC01000018">
    <property type="protein sequence ID" value="NCJ06941.1"/>
    <property type="molecule type" value="Genomic_DNA"/>
</dbReference>
<comment type="similarity">
    <text evidence="2">Belongs to the outer membrane factor (OMF) (TC 1.B.17) family.</text>
</comment>
<dbReference type="InterPro" id="IPR003423">
    <property type="entry name" value="OMP_efflux"/>
</dbReference>
<keyword evidence="8" id="KW-0175">Coiled coil</keyword>
<evidence type="ECO:0000256" key="4">
    <source>
        <dbReference type="ARBA" id="ARBA00022452"/>
    </source>
</evidence>
<dbReference type="PANTHER" id="PTHR30026">
    <property type="entry name" value="OUTER MEMBRANE PROTEIN TOLC"/>
    <property type="match status" value="1"/>
</dbReference>
<evidence type="ECO:0000313" key="10">
    <source>
        <dbReference type="EMBL" id="NCJ06941.1"/>
    </source>
</evidence>
<keyword evidence="5" id="KW-0812">Transmembrane</keyword>
<feature type="coiled-coil region" evidence="8">
    <location>
        <begin position="74"/>
        <end position="108"/>
    </location>
</feature>
<evidence type="ECO:0000256" key="2">
    <source>
        <dbReference type="ARBA" id="ARBA00007613"/>
    </source>
</evidence>
<evidence type="ECO:0000256" key="9">
    <source>
        <dbReference type="SAM" id="MobiDB-lite"/>
    </source>
</evidence>
<feature type="compositionally biased region" description="Low complexity" evidence="9">
    <location>
        <begin position="1"/>
        <end position="12"/>
    </location>
</feature>
<evidence type="ECO:0000256" key="1">
    <source>
        <dbReference type="ARBA" id="ARBA00004442"/>
    </source>
</evidence>
<organism evidence="10 11">
    <name type="scientific">Petrachloros mirabilis ULC683</name>
    <dbReference type="NCBI Taxonomy" id="2781853"/>
    <lineage>
        <taxon>Bacteria</taxon>
        <taxon>Bacillati</taxon>
        <taxon>Cyanobacteriota</taxon>
        <taxon>Cyanophyceae</taxon>
        <taxon>Synechococcales</taxon>
        <taxon>Petrachlorosaceae</taxon>
        <taxon>Petrachloros</taxon>
        <taxon>Petrachloros mirabilis</taxon>
    </lineage>
</organism>
<dbReference type="Gene3D" id="1.20.1600.10">
    <property type="entry name" value="Outer membrane efflux proteins (OEP)"/>
    <property type="match status" value="1"/>
</dbReference>
<name>A0A8K1ZZR9_9CYAN</name>
<accession>A0A8K1ZZR9</accession>
<dbReference type="PANTHER" id="PTHR30026:SF21">
    <property type="entry name" value="SLR1270 PROTEIN"/>
    <property type="match status" value="1"/>
</dbReference>
<evidence type="ECO:0000256" key="6">
    <source>
        <dbReference type="ARBA" id="ARBA00023136"/>
    </source>
</evidence>
<dbReference type="GO" id="GO:1990281">
    <property type="term" value="C:efflux pump complex"/>
    <property type="evidence" value="ECO:0007669"/>
    <property type="project" value="TreeGrafter"/>
</dbReference>
<dbReference type="GO" id="GO:0015288">
    <property type="term" value="F:porin activity"/>
    <property type="evidence" value="ECO:0007669"/>
    <property type="project" value="TreeGrafter"/>
</dbReference>
<feature type="region of interest" description="Disordered" evidence="9">
    <location>
        <begin position="1"/>
        <end position="41"/>
    </location>
</feature>
<proteinExistence type="inferred from homology"/>
<evidence type="ECO:0000313" key="11">
    <source>
        <dbReference type="Proteomes" id="UP000607397"/>
    </source>
</evidence>
<dbReference type="GO" id="GO:0015562">
    <property type="term" value="F:efflux transmembrane transporter activity"/>
    <property type="evidence" value="ECO:0007669"/>
    <property type="project" value="InterPro"/>
</dbReference>
<keyword evidence="3" id="KW-0813">Transport</keyword>
<comment type="subcellular location">
    <subcellularLocation>
        <location evidence="1">Cell outer membrane</location>
    </subcellularLocation>
</comment>
<dbReference type="GO" id="GO:0009279">
    <property type="term" value="C:cell outer membrane"/>
    <property type="evidence" value="ECO:0007669"/>
    <property type="project" value="UniProtKB-SubCell"/>
</dbReference>
<evidence type="ECO:0000256" key="8">
    <source>
        <dbReference type="SAM" id="Coils"/>
    </source>
</evidence>
<gene>
    <name evidence="10" type="ORF">GS597_10550</name>
</gene>
<evidence type="ECO:0000256" key="5">
    <source>
        <dbReference type="ARBA" id="ARBA00022692"/>
    </source>
</evidence>
<keyword evidence="4" id="KW-1134">Transmembrane beta strand</keyword>
<comment type="caution">
    <text evidence="10">The sequence shown here is derived from an EMBL/GenBank/DDBJ whole genome shotgun (WGS) entry which is preliminary data.</text>
</comment>
<reference evidence="10" key="1">
    <citation type="submission" date="2019-12" db="EMBL/GenBank/DDBJ databases">
        <title>High-Quality draft genome sequences of three cyanobacteria isolated from the limestone walls of the Old Cathedral of Coimbra.</title>
        <authorList>
            <person name="Tiago I."/>
            <person name="Soares F."/>
            <person name="Portugal A."/>
        </authorList>
    </citation>
    <scope>NUCLEOTIDE SEQUENCE [LARGE SCALE GENOMIC DNA]</scope>
    <source>
        <strain evidence="10">C</strain>
    </source>
</reference>